<comment type="similarity">
    <text evidence="1">Belongs to the glycosyltransferase 2 family.</text>
</comment>
<reference evidence="5" key="1">
    <citation type="submission" date="2018-05" db="EMBL/GenBank/DDBJ databases">
        <authorList>
            <person name="Lanie J.A."/>
            <person name="Ng W.-L."/>
            <person name="Kazmierczak K.M."/>
            <person name="Andrzejewski T.M."/>
            <person name="Davidsen T.M."/>
            <person name="Wayne K.J."/>
            <person name="Tettelin H."/>
            <person name="Glass J.I."/>
            <person name="Rusch D."/>
            <person name="Podicherti R."/>
            <person name="Tsui H.-C.T."/>
            <person name="Winkler M.E."/>
        </authorList>
    </citation>
    <scope>NUCLEOTIDE SEQUENCE</scope>
</reference>
<evidence type="ECO:0000256" key="3">
    <source>
        <dbReference type="ARBA" id="ARBA00022679"/>
    </source>
</evidence>
<organism evidence="5">
    <name type="scientific">marine metagenome</name>
    <dbReference type="NCBI Taxonomy" id="408172"/>
    <lineage>
        <taxon>unclassified sequences</taxon>
        <taxon>metagenomes</taxon>
        <taxon>ecological metagenomes</taxon>
    </lineage>
</organism>
<dbReference type="AlphaFoldDB" id="A0A381V6E1"/>
<keyword evidence="2" id="KW-0328">Glycosyltransferase</keyword>
<dbReference type="PANTHER" id="PTHR43398:SF1">
    <property type="entry name" value="DOLICHOL-PHOSPHATE MANNOSYLTRANSFERASE SUBUNIT 1"/>
    <property type="match status" value="1"/>
</dbReference>
<dbReference type="InterPro" id="IPR001173">
    <property type="entry name" value="Glyco_trans_2-like"/>
</dbReference>
<dbReference type="GO" id="GO:0004582">
    <property type="term" value="F:dolichyl-phosphate beta-D-mannosyltransferase activity"/>
    <property type="evidence" value="ECO:0007669"/>
    <property type="project" value="InterPro"/>
</dbReference>
<evidence type="ECO:0000256" key="2">
    <source>
        <dbReference type="ARBA" id="ARBA00022676"/>
    </source>
</evidence>
<dbReference type="GO" id="GO:0009247">
    <property type="term" value="P:glycolipid biosynthetic process"/>
    <property type="evidence" value="ECO:0007669"/>
    <property type="project" value="TreeGrafter"/>
</dbReference>
<name>A0A381V6E1_9ZZZZ</name>
<dbReference type="SUPFAM" id="SSF53448">
    <property type="entry name" value="Nucleotide-diphospho-sugar transferases"/>
    <property type="match status" value="1"/>
</dbReference>
<evidence type="ECO:0000256" key="1">
    <source>
        <dbReference type="ARBA" id="ARBA00006739"/>
    </source>
</evidence>
<keyword evidence="3" id="KW-0808">Transferase</keyword>
<dbReference type="PANTHER" id="PTHR43398">
    <property type="entry name" value="DOLICHOL-PHOSPHATE MANNOSYLTRANSFERASE SUBUNIT 1"/>
    <property type="match status" value="1"/>
</dbReference>
<protein>
    <recommendedName>
        <fullName evidence="4">Glycosyltransferase 2-like domain-containing protein</fullName>
    </recommendedName>
</protein>
<dbReference type="Gene3D" id="3.90.550.10">
    <property type="entry name" value="Spore Coat Polysaccharide Biosynthesis Protein SpsA, Chain A"/>
    <property type="match status" value="1"/>
</dbReference>
<evidence type="ECO:0000313" key="5">
    <source>
        <dbReference type="EMBL" id="SVA35237.1"/>
    </source>
</evidence>
<dbReference type="CDD" id="cd06442">
    <property type="entry name" value="DPM1_like"/>
    <property type="match status" value="1"/>
</dbReference>
<dbReference type="FunFam" id="3.90.550.10:FF:000122">
    <property type="entry name" value="Dolichol-phosphate mannosyltransferase subunit 1"/>
    <property type="match status" value="1"/>
</dbReference>
<dbReference type="InterPro" id="IPR029044">
    <property type="entry name" value="Nucleotide-diphossugar_trans"/>
</dbReference>
<dbReference type="Pfam" id="PF00535">
    <property type="entry name" value="Glycos_transf_2"/>
    <property type="match status" value="1"/>
</dbReference>
<dbReference type="EMBL" id="UINC01007822">
    <property type="protein sequence ID" value="SVA35237.1"/>
    <property type="molecule type" value="Genomic_DNA"/>
</dbReference>
<dbReference type="GO" id="GO:0016020">
    <property type="term" value="C:membrane"/>
    <property type="evidence" value="ECO:0007669"/>
    <property type="project" value="GOC"/>
</dbReference>
<gene>
    <name evidence="5" type="ORF">METZ01_LOCUS88091</name>
</gene>
<accession>A0A381V6E1</accession>
<sequence>MSNTLIILPTYNEADNLRPMTERLLAMKPALEVLVVDDNSPDGTGDIADGLAKGTERVHVLHRQEKDGLGRAYCAGFAWALERDYEFIFEMDCDFSHDPDEIPRFIAKSDAEDADLVLGSRYCEGIRVINWPIGRMLLSLAAAKYVKIITGMPFTDPTGGFKCFRQRALQSIDLDRVRANGYSFQVELTHILWRTGHKVAEVPIIFTDRFIGTSKMSGKIVREAIWMVWRLWLQNGLRRWPRIKK</sequence>
<dbReference type="InterPro" id="IPR039528">
    <property type="entry name" value="DPM1-like"/>
</dbReference>
<feature type="domain" description="Glycosyltransferase 2-like" evidence="4">
    <location>
        <begin position="6"/>
        <end position="170"/>
    </location>
</feature>
<proteinExistence type="inferred from homology"/>
<evidence type="ECO:0000259" key="4">
    <source>
        <dbReference type="Pfam" id="PF00535"/>
    </source>
</evidence>